<dbReference type="Pfam" id="PF00512">
    <property type="entry name" value="HisKA"/>
    <property type="match status" value="1"/>
</dbReference>
<evidence type="ECO:0000256" key="3">
    <source>
        <dbReference type="ARBA" id="ARBA00022553"/>
    </source>
</evidence>
<feature type="domain" description="Histidine kinase" evidence="7">
    <location>
        <begin position="128"/>
        <end position="348"/>
    </location>
</feature>
<keyword evidence="6" id="KW-0902">Two-component regulatory system</keyword>
<dbReference type="CDD" id="cd00075">
    <property type="entry name" value="HATPase"/>
    <property type="match status" value="1"/>
</dbReference>
<dbReference type="PaxDb" id="880073-Calab_0534"/>
<dbReference type="PANTHER" id="PTHR45453">
    <property type="entry name" value="PHOSPHATE REGULON SENSOR PROTEIN PHOR"/>
    <property type="match status" value="1"/>
</dbReference>
<dbReference type="EMBL" id="CP018099">
    <property type="protein sequence ID" value="APF20109.1"/>
    <property type="molecule type" value="Genomic_DNA"/>
</dbReference>
<keyword evidence="4" id="KW-0808">Transferase</keyword>
<dbReference type="FunFam" id="3.30.565.10:FF:000006">
    <property type="entry name" value="Sensor histidine kinase WalK"/>
    <property type="match status" value="1"/>
</dbReference>
<evidence type="ECO:0000313" key="10">
    <source>
        <dbReference type="Proteomes" id="UP000004671"/>
    </source>
</evidence>
<keyword evidence="10" id="KW-1185">Reference proteome</keyword>
<protein>
    <recommendedName>
        <fullName evidence="2">histidine kinase</fullName>
        <ecNumber evidence="2">2.7.13.3</ecNumber>
    </recommendedName>
</protein>
<dbReference type="SUPFAM" id="SSF47384">
    <property type="entry name" value="Homodimeric domain of signal transducing histidine kinase"/>
    <property type="match status" value="1"/>
</dbReference>
<dbReference type="Proteomes" id="UP000004671">
    <property type="component" value="Chromosome"/>
</dbReference>
<evidence type="ECO:0000256" key="2">
    <source>
        <dbReference type="ARBA" id="ARBA00012438"/>
    </source>
</evidence>
<dbReference type="InterPro" id="IPR050351">
    <property type="entry name" value="BphY/WalK/GraS-like"/>
</dbReference>
<dbReference type="SUPFAM" id="SSF55874">
    <property type="entry name" value="ATPase domain of HSP90 chaperone/DNA topoisomerase II/histidine kinase"/>
    <property type="match status" value="1"/>
</dbReference>
<evidence type="ECO:0000313" key="9">
    <source>
        <dbReference type="EMBL" id="EHO40178.1"/>
    </source>
</evidence>
<dbReference type="GO" id="GO:0004721">
    <property type="term" value="F:phosphoprotein phosphatase activity"/>
    <property type="evidence" value="ECO:0007669"/>
    <property type="project" value="TreeGrafter"/>
</dbReference>
<keyword evidence="3" id="KW-0597">Phosphoprotein</keyword>
<dbReference type="EMBL" id="CM001402">
    <property type="protein sequence ID" value="EHO40178.1"/>
    <property type="molecule type" value="Genomic_DNA"/>
</dbReference>
<evidence type="ECO:0000259" key="7">
    <source>
        <dbReference type="PROSITE" id="PS50109"/>
    </source>
</evidence>
<proteinExistence type="predicted"/>
<dbReference type="OrthoDB" id="9813394at2"/>
<dbReference type="AlphaFoldDB" id="H1XRM5"/>
<dbReference type="PRINTS" id="PR00344">
    <property type="entry name" value="BCTRLSENSOR"/>
</dbReference>
<dbReference type="InterPro" id="IPR005467">
    <property type="entry name" value="His_kinase_dom"/>
</dbReference>
<evidence type="ECO:0000313" key="8">
    <source>
        <dbReference type="EMBL" id="APF20109.1"/>
    </source>
</evidence>
<dbReference type="InParanoid" id="H1XRM5"/>
<accession>H1XRM5</accession>
<dbReference type="SMART" id="SM00388">
    <property type="entry name" value="HisKA"/>
    <property type="match status" value="1"/>
</dbReference>
<dbReference type="Proteomes" id="UP000183868">
    <property type="component" value="Chromosome"/>
</dbReference>
<dbReference type="PANTHER" id="PTHR45453:SF1">
    <property type="entry name" value="PHOSPHATE REGULON SENSOR PROTEIN PHOR"/>
    <property type="match status" value="1"/>
</dbReference>
<dbReference type="PROSITE" id="PS50109">
    <property type="entry name" value="HIS_KIN"/>
    <property type="match status" value="1"/>
</dbReference>
<evidence type="ECO:0000256" key="1">
    <source>
        <dbReference type="ARBA" id="ARBA00000085"/>
    </source>
</evidence>
<dbReference type="InterPro" id="IPR036097">
    <property type="entry name" value="HisK_dim/P_sf"/>
</dbReference>
<evidence type="ECO:0000256" key="5">
    <source>
        <dbReference type="ARBA" id="ARBA00022777"/>
    </source>
</evidence>
<dbReference type="HOGENOM" id="CLU_000445_89_2_0"/>
<dbReference type="EC" id="2.7.13.3" evidence="2"/>
<dbReference type="GO" id="GO:0000155">
    <property type="term" value="F:phosphorelay sensor kinase activity"/>
    <property type="evidence" value="ECO:0007669"/>
    <property type="project" value="InterPro"/>
</dbReference>
<organism evidence="9 10">
    <name type="scientific">Caldithrix abyssi DSM 13497</name>
    <dbReference type="NCBI Taxonomy" id="880073"/>
    <lineage>
        <taxon>Bacteria</taxon>
        <taxon>Pseudomonadati</taxon>
        <taxon>Calditrichota</taxon>
        <taxon>Calditrichia</taxon>
        <taxon>Calditrichales</taxon>
        <taxon>Calditrichaceae</taxon>
        <taxon>Caldithrix</taxon>
    </lineage>
</organism>
<dbReference type="InterPro" id="IPR003594">
    <property type="entry name" value="HATPase_dom"/>
</dbReference>
<dbReference type="InterPro" id="IPR036890">
    <property type="entry name" value="HATPase_C_sf"/>
</dbReference>
<evidence type="ECO:0000256" key="4">
    <source>
        <dbReference type="ARBA" id="ARBA00022679"/>
    </source>
</evidence>
<comment type="catalytic activity">
    <reaction evidence="1">
        <text>ATP + protein L-histidine = ADP + protein N-phospho-L-histidine.</text>
        <dbReference type="EC" id="2.7.13.3"/>
    </reaction>
</comment>
<dbReference type="RefSeq" id="WP_006927106.1">
    <property type="nucleotide sequence ID" value="NZ_CM001402.1"/>
</dbReference>
<dbReference type="STRING" id="880073.Cabys_3361"/>
<dbReference type="InterPro" id="IPR004358">
    <property type="entry name" value="Sig_transdc_His_kin-like_C"/>
</dbReference>
<reference evidence="8 11" key="2">
    <citation type="submission" date="2016-11" db="EMBL/GenBank/DDBJ databases">
        <title>Genomic analysis of Caldithrix abyssi and proposal of a novel bacterial phylum Caldithrichaeota.</title>
        <authorList>
            <person name="Kublanov I."/>
            <person name="Sigalova O."/>
            <person name="Gavrilov S."/>
            <person name="Lebedinsky A."/>
            <person name="Ivanova N."/>
            <person name="Daum C."/>
            <person name="Reddy T."/>
            <person name="Klenk H.P."/>
            <person name="Goker M."/>
            <person name="Reva O."/>
            <person name="Miroshnichenko M."/>
            <person name="Kyprides N."/>
            <person name="Woyke T."/>
            <person name="Gelfand M."/>
        </authorList>
    </citation>
    <scope>NUCLEOTIDE SEQUENCE [LARGE SCALE GENOMIC DNA]</scope>
    <source>
        <strain evidence="8 11">LF13</strain>
    </source>
</reference>
<dbReference type="KEGG" id="caby:Cabys_3361"/>
<dbReference type="CDD" id="cd00082">
    <property type="entry name" value="HisKA"/>
    <property type="match status" value="1"/>
</dbReference>
<sequence>MERPAFLIVNEIPPVCEIFLKILKQSECSFQTVETLSDALQLVKEKGFDVFVCIVRKDVVLTPEAEKTLEESGFLFWVWLGPLKFDSPRFDIRWPLELCRDEGRLEAIVKNFCRLAERLKRQKEMASLLLHDLRTPLQNLNSYVELLSQNIFGELNKGQQKIISNILLQSELAEELLQEITDIFRFKRRMFELPKERVNLTLLLNQVIRSLWGMADRKNIKLQTAIQQNLPEVQINVTAIKRVLFNLIMNAIKFTPQNGTIRIQARLLNKTPRSVLVQVIDSGPGIPDEHIPRIFNKYFRLEQSREQFKGSGLGLYIARTLIEAHQGRISAYNNREGGSTFYFTLPIE</sequence>
<evidence type="ECO:0000313" key="11">
    <source>
        <dbReference type="Proteomes" id="UP000183868"/>
    </source>
</evidence>
<keyword evidence="5 9" id="KW-0418">Kinase</keyword>
<evidence type="ECO:0000256" key="6">
    <source>
        <dbReference type="ARBA" id="ARBA00023012"/>
    </source>
</evidence>
<name>H1XRM5_CALAY</name>
<dbReference type="Gene3D" id="3.30.565.10">
    <property type="entry name" value="Histidine kinase-like ATPase, C-terminal domain"/>
    <property type="match status" value="1"/>
</dbReference>
<dbReference type="InterPro" id="IPR003661">
    <property type="entry name" value="HisK_dim/P_dom"/>
</dbReference>
<dbReference type="SMART" id="SM00387">
    <property type="entry name" value="HATPase_c"/>
    <property type="match status" value="1"/>
</dbReference>
<dbReference type="GO" id="GO:0005886">
    <property type="term" value="C:plasma membrane"/>
    <property type="evidence" value="ECO:0007669"/>
    <property type="project" value="TreeGrafter"/>
</dbReference>
<dbReference type="eggNOG" id="COG5002">
    <property type="taxonomic scope" value="Bacteria"/>
</dbReference>
<dbReference type="Gene3D" id="1.10.287.130">
    <property type="match status" value="1"/>
</dbReference>
<dbReference type="Pfam" id="PF02518">
    <property type="entry name" value="HATPase_c"/>
    <property type="match status" value="1"/>
</dbReference>
<reference evidence="9 10" key="1">
    <citation type="submission" date="2011-09" db="EMBL/GenBank/DDBJ databases">
        <title>The permanent draft genome of Caldithrix abyssi DSM 13497.</title>
        <authorList>
            <consortium name="US DOE Joint Genome Institute (JGI-PGF)"/>
            <person name="Lucas S."/>
            <person name="Han J."/>
            <person name="Lapidus A."/>
            <person name="Bruce D."/>
            <person name="Goodwin L."/>
            <person name="Pitluck S."/>
            <person name="Peters L."/>
            <person name="Kyrpides N."/>
            <person name="Mavromatis K."/>
            <person name="Ivanova N."/>
            <person name="Mikhailova N."/>
            <person name="Chertkov O."/>
            <person name="Detter J.C."/>
            <person name="Tapia R."/>
            <person name="Han C."/>
            <person name="Land M."/>
            <person name="Hauser L."/>
            <person name="Markowitz V."/>
            <person name="Cheng J.-F."/>
            <person name="Hugenholtz P."/>
            <person name="Woyke T."/>
            <person name="Wu D."/>
            <person name="Spring S."/>
            <person name="Brambilla E."/>
            <person name="Klenk H.-P."/>
            <person name="Eisen J.A."/>
        </authorList>
    </citation>
    <scope>NUCLEOTIDE SEQUENCE [LARGE SCALE GENOMIC DNA]</scope>
    <source>
        <strain evidence="9 10">DSM 13497</strain>
    </source>
</reference>
<gene>
    <name evidence="8" type="ORF">Cabys_3361</name>
    <name evidence="9" type="ORF">Calab_0534</name>
</gene>
<dbReference type="GO" id="GO:0016036">
    <property type="term" value="P:cellular response to phosphate starvation"/>
    <property type="evidence" value="ECO:0007669"/>
    <property type="project" value="TreeGrafter"/>
</dbReference>